<evidence type="ECO:0000313" key="1">
    <source>
        <dbReference type="EMBL" id="QEP33830.1"/>
    </source>
</evidence>
<accession>A0A5C2H4A6</accession>
<reference evidence="1 2" key="2">
    <citation type="submission" date="2019-09" db="EMBL/GenBank/DDBJ databases">
        <title>Complete genome sequencing of four Arcobacter species reveals a diverse suite of mobile elements.</title>
        <authorList>
            <person name="Miller W.G."/>
            <person name="Yee E."/>
            <person name="Bono J.L."/>
        </authorList>
    </citation>
    <scope>NUCLEOTIDE SEQUENCE [LARGE SCALE GENOMIC DNA]</scope>
    <source>
        <strain evidence="1 2">LMG 26638</strain>
    </source>
</reference>
<name>A0A5C2H4A6_9BACT</name>
<reference evidence="2" key="1">
    <citation type="submission" date="2019-09" db="EMBL/GenBank/DDBJ databases">
        <title>Complete genome sequencing of four Arcobacter species reveals a diverse suite of mobile elements.</title>
        <authorList>
            <person name="On S.L.W."/>
            <person name="Miller W.G."/>
            <person name="Biggs P."/>
            <person name="Cornelius A."/>
            <person name="Vandamme P."/>
        </authorList>
    </citation>
    <scope>NUCLEOTIDE SEQUENCE [LARGE SCALE GENOMIC DNA]</scope>
    <source>
        <strain evidence="2">LMG 26638</strain>
    </source>
</reference>
<dbReference type="Proteomes" id="UP000322726">
    <property type="component" value="Chromosome"/>
</dbReference>
<dbReference type="RefSeq" id="WP_130232786.1">
    <property type="nucleotide sequence ID" value="NZ_BMEF01000004.1"/>
</dbReference>
<gene>
    <name evidence="1" type="ORF">APAC_0684</name>
</gene>
<dbReference type="AlphaFoldDB" id="A0A5C2H4A6"/>
<protein>
    <submittedName>
        <fullName evidence="1">Uncharacterized protein</fullName>
    </submittedName>
</protein>
<sequence length="147" mass="17364">MRILFFNLLFLMPLVSKNIYLPQNSSNIIELEAKIVSQIAEAFVFDPKIYIIGSNEQLNSFFSIYSKLSSNCEDADFIYIKKDFDINKCKNKRKFFFTDNKKTYKKSSDILGAFFWFKSRPNIKISSSRARKYNLIIPSDYKRFVDK</sequence>
<dbReference type="OrthoDB" id="15556at2"/>
<organism evidence="1 2">
    <name type="scientific">Malaciobacter pacificus</name>
    <dbReference type="NCBI Taxonomy" id="1080223"/>
    <lineage>
        <taxon>Bacteria</taxon>
        <taxon>Pseudomonadati</taxon>
        <taxon>Campylobacterota</taxon>
        <taxon>Epsilonproteobacteria</taxon>
        <taxon>Campylobacterales</taxon>
        <taxon>Arcobacteraceae</taxon>
        <taxon>Malaciobacter</taxon>
    </lineage>
</organism>
<keyword evidence="2" id="KW-1185">Reference proteome</keyword>
<evidence type="ECO:0000313" key="2">
    <source>
        <dbReference type="Proteomes" id="UP000322726"/>
    </source>
</evidence>
<dbReference type="KEGG" id="apai:APAC_0684"/>
<dbReference type="EMBL" id="CP035928">
    <property type="protein sequence ID" value="QEP33830.1"/>
    <property type="molecule type" value="Genomic_DNA"/>
</dbReference>
<reference evidence="1 2" key="3">
    <citation type="submission" date="2019-09" db="EMBL/GenBank/DDBJ databases">
        <title>Taxonomic note: a critical rebuttal of the proposed division of the genus Arcobacter into six genera, emended descriptions of Arcobacter anaerophilus and the genus Arcobacter, and an assessment of genus-level boundaries for Epsilonproteobacteria using in silico genomic comparator tools.</title>
        <authorList>
            <person name="On S.L.W."/>
            <person name="Miller W.G."/>
            <person name="Biggs P."/>
            <person name="Cornelius A."/>
            <person name="Vandamme P."/>
        </authorList>
    </citation>
    <scope>NUCLEOTIDE SEQUENCE [LARGE SCALE GENOMIC DNA]</scope>
    <source>
        <strain evidence="1 2">LMG 26638</strain>
    </source>
</reference>
<proteinExistence type="predicted"/>